<dbReference type="GeneID" id="7845745"/>
<dbReference type="SUPFAM" id="SSF48371">
    <property type="entry name" value="ARM repeat"/>
    <property type="match status" value="1"/>
</dbReference>
<evidence type="ECO:0000313" key="3">
    <source>
        <dbReference type="EMBL" id="EAR90552.2"/>
    </source>
</evidence>
<dbReference type="InterPro" id="IPR016024">
    <property type="entry name" value="ARM-type_fold"/>
</dbReference>
<gene>
    <name evidence="3" type="ORF">TTHERM_00121020</name>
</gene>
<dbReference type="Pfam" id="PF24713">
    <property type="entry name" value="TOR1L1_C"/>
    <property type="match status" value="1"/>
</dbReference>
<dbReference type="InterPro" id="IPR011989">
    <property type="entry name" value="ARM-like"/>
</dbReference>
<dbReference type="InterPro" id="IPR057599">
    <property type="entry name" value="TORTIFOLIA1/TORL1-2_C"/>
</dbReference>
<protein>
    <recommendedName>
        <fullName evidence="2">TORTIFOLIA1/TORL1-2 C-terminal domain-containing protein</fullName>
    </recommendedName>
</protein>
<evidence type="ECO:0000256" key="1">
    <source>
        <dbReference type="SAM" id="MobiDB-lite"/>
    </source>
</evidence>
<dbReference type="AlphaFoldDB" id="Q22YW9"/>
<feature type="region of interest" description="Disordered" evidence="1">
    <location>
        <begin position="1"/>
        <end position="47"/>
    </location>
</feature>
<dbReference type="RefSeq" id="XP_001010797.2">
    <property type="nucleotide sequence ID" value="XM_001010797.2"/>
</dbReference>
<dbReference type="EMBL" id="GG662798">
    <property type="protein sequence ID" value="EAR90552.2"/>
    <property type="molecule type" value="Genomic_DNA"/>
</dbReference>
<dbReference type="OrthoDB" id="294006at2759"/>
<reference evidence="4" key="1">
    <citation type="journal article" date="2006" name="PLoS Biol.">
        <title>Macronuclear genome sequence of the ciliate Tetrahymena thermophila, a model eukaryote.</title>
        <authorList>
            <person name="Eisen J.A."/>
            <person name="Coyne R.S."/>
            <person name="Wu M."/>
            <person name="Wu D."/>
            <person name="Thiagarajan M."/>
            <person name="Wortman J.R."/>
            <person name="Badger J.H."/>
            <person name="Ren Q."/>
            <person name="Amedeo P."/>
            <person name="Jones K.M."/>
            <person name="Tallon L.J."/>
            <person name="Delcher A.L."/>
            <person name="Salzberg S.L."/>
            <person name="Silva J.C."/>
            <person name="Haas B.J."/>
            <person name="Majoros W.H."/>
            <person name="Farzad M."/>
            <person name="Carlton J.M."/>
            <person name="Smith R.K. Jr."/>
            <person name="Garg J."/>
            <person name="Pearlman R.E."/>
            <person name="Karrer K.M."/>
            <person name="Sun L."/>
            <person name="Manning G."/>
            <person name="Elde N.C."/>
            <person name="Turkewitz A.P."/>
            <person name="Asai D.J."/>
            <person name="Wilkes D.E."/>
            <person name="Wang Y."/>
            <person name="Cai H."/>
            <person name="Collins K."/>
            <person name="Stewart B.A."/>
            <person name="Lee S.R."/>
            <person name="Wilamowska K."/>
            <person name="Weinberg Z."/>
            <person name="Ruzzo W.L."/>
            <person name="Wloga D."/>
            <person name="Gaertig J."/>
            <person name="Frankel J."/>
            <person name="Tsao C.-C."/>
            <person name="Gorovsky M.A."/>
            <person name="Keeling P.J."/>
            <person name="Waller R.F."/>
            <person name="Patron N.J."/>
            <person name="Cherry J.M."/>
            <person name="Stover N.A."/>
            <person name="Krieger C.J."/>
            <person name="del Toro C."/>
            <person name="Ryder H.F."/>
            <person name="Williamson S.C."/>
            <person name="Barbeau R.A."/>
            <person name="Hamilton E.P."/>
            <person name="Orias E."/>
        </authorList>
    </citation>
    <scope>NUCLEOTIDE SEQUENCE [LARGE SCALE GENOMIC DNA]</scope>
    <source>
        <strain evidence="4">SB210</strain>
    </source>
</reference>
<feature type="region of interest" description="Disordered" evidence="1">
    <location>
        <begin position="514"/>
        <end position="547"/>
    </location>
</feature>
<dbReference type="PROSITE" id="PS00018">
    <property type="entry name" value="EF_HAND_1"/>
    <property type="match status" value="1"/>
</dbReference>
<dbReference type="Proteomes" id="UP000009168">
    <property type="component" value="Unassembled WGS sequence"/>
</dbReference>
<dbReference type="Gene3D" id="1.25.10.10">
    <property type="entry name" value="Leucine-rich Repeat Variant"/>
    <property type="match status" value="1"/>
</dbReference>
<dbReference type="HOGENOM" id="CLU_321740_0_0_1"/>
<dbReference type="KEGG" id="tet:TTHERM_00121020"/>
<accession>Q22YW9</accession>
<evidence type="ECO:0000259" key="2">
    <source>
        <dbReference type="Pfam" id="PF24713"/>
    </source>
</evidence>
<dbReference type="InParanoid" id="Q22YW9"/>
<sequence length="889" mass="103021">MSTTGTAAAAGPKKSNRSSQNSLPKEVPKNILPQEQTFAPKENDHQIQNENAQNVIAQEENKGQENQVQDQRDKPITIPIQDLNQLRLQKKAIQQQNQIIDQQMQQRQQKGNLNNPNTEEELKIVEQKLMQMKQKQQINNLLSPNSNTNITSNLNDLPQINGQNAGQFNKKNLQMIQIRQKFLNLLGKLIDLQTRDIANQQLQDMILNNFSPEYLRVWISALGEYHTRPANFSSSETEILLIGHIASVYKEKLLDPIDRPPSVVKASYKLCEMIQRYFYAKQINESIQKACSESWCQIYQNCLKNQSLQNKEIVLYTTLKNIINGGGDRVAQTTSVFVLDQLLLKLAENYEEELILSIAKSFLPQIFTRSGIDSPSIYKSCKHIIQTLHIKNLIIYTSIVIEKCMQQLNDRKTQYKIKIAVCELLELIAIQFQEMTENIVGSYHEQVIPVLQTATRDRILQVQSSAKQALQQWIKFQNQFENLEQFKLHKQQKLTKNIDVDELIQQKTGAEVNAKQAKDFKTQSDNQFYRPHHKDDRPTSSNVFNKQPAWVQETRSKDFIKKKTGTGGGCLLINADNMKKPQASYENQRNILKEQIFGNKSGNYYFNKNPNIPPDQLLDIQMGQQQELFSNQIYNSQDRIENSILQKNNKQRQQLNESEIANNPNIIPPMSHQKENSYDIDTERFLDNDELAETLDYNGQKERQALKQKKGNLNNPIKQNQQVRYDIQEIQVEHIKKNEIREQNIQLSDMWNETLEYADSGQYEKAFSSVLQSGDDIYLIRLMLRNKNGFKHLQRATQLQIIKKIIQFMQSNFLAKLCLGFFQDSVDCGLTKYLIDGEQQQILEILYEMSDIKSDIGPQASELFVLYQSLFRSQNLNQNQQNYNQKSPY</sequence>
<feature type="compositionally biased region" description="Low complexity" evidence="1">
    <location>
        <begin position="1"/>
        <end position="11"/>
    </location>
</feature>
<dbReference type="eggNOG" id="ENOG502SU4M">
    <property type="taxonomic scope" value="Eukaryota"/>
</dbReference>
<name>Q22YW9_TETTS</name>
<evidence type="ECO:0000313" key="4">
    <source>
        <dbReference type="Proteomes" id="UP000009168"/>
    </source>
</evidence>
<organism evidence="3 4">
    <name type="scientific">Tetrahymena thermophila (strain SB210)</name>
    <dbReference type="NCBI Taxonomy" id="312017"/>
    <lineage>
        <taxon>Eukaryota</taxon>
        <taxon>Sar</taxon>
        <taxon>Alveolata</taxon>
        <taxon>Ciliophora</taxon>
        <taxon>Intramacronucleata</taxon>
        <taxon>Oligohymenophorea</taxon>
        <taxon>Hymenostomatida</taxon>
        <taxon>Tetrahymenina</taxon>
        <taxon>Tetrahymenidae</taxon>
        <taxon>Tetrahymena</taxon>
    </lineage>
</organism>
<keyword evidence="4" id="KW-1185">Reference proteome</keyword>
<proteinExistence type="predicted"/>
<dbReference type="InterPro" id="IPR018247">
    <property type="entry name" value="EF_Hand_1_Ca_BS"/>
</dbReference>
<feature type="domain" description="TORTIFOLIA1/TORL1-2 C-terminal" evidence="2">
    <location>
        <begin position="749"/>
        <end position="828"/>
    </location>
</feature>